<dbReference type="NCBIfam" id="TIGR00756">
    <property type="entry name" value="PPR"/>
    <property type="match status" value="3"/>
</dbReference>
<dbReference type="Pfam" id="PF13041">
    <property type="entry name" value="PPR_2"/>
    <property type="match status" value="2"/>
</dbReference>
<reference evidence="3" key="1">
    <citation type="submission" date="2021-01" db="EMBL/GenBank/DDBJ databases">
        <title>Adiantum capillus-veneris genome.</title>
        <authorList>
            <person name="Fang Y."/>
            <person name="Liao Q."/>
        </authorList>
    </citation>
    <scope>NUCLEOTIDE SEQUENCE</scope>
    <source>
        <strain evidence="3">H3</strain>
        <tissue evidence="3">Leaf</tissue>
    </source>
</reference>
<dbReference type="FunFam" id="1.25.40.10:FF:000196">
    <property type="entry name" value="Pentatricopeptide repeat-containing protein At4g14850"/>
    <property type="match status" value="1"/>
</dbReference>
<dbReference type="InterPro" id="IPR046960">
    <property type="entry name" value="PPR_At4g14850-like_plant"/>
</dbReference>
<evidence type="ECO:0000256" key="1">
    <source>
        <dbReference type="ARBA" id="ARBA00022737"/>
    </source>
</evidence>
<protein>
    <recommendedName>
        <fullName evidence="5">Pentatricopeptide repeat-containing protein</fullName>
    </recommendedName>
</protein>
<sequence length="833" mass="91918">MVVSILRLVFHLGKYQRIKTPFFCRSVKDISCQVYTESNAAEDDELDKQEVSFGKILSDINATINKTQGDGINDGFQNDNESEEFTSFFGAGTRFDLHDTGIGTFLGKEDGAFFSQHQVEVEQVECSLSSEILNRGDYPFDVSDGFSELVHAAADHIHQLDMAVNALIQLHTPQLTDTYFSILQACIKFKGLIQARRVHAHIISYGATVTSFLGDYLVMTLAKCGAVDDARRLYMTLPHPTVISCTALMSAYVECGQAQEALKMYCIMQEDDMEPDSYTFVSLLKAYEIIHDLNAGKLTHIHACKIGVTSIPHVCNSLIGMYGKCGALAEAENLFCLQCKSNIVSWTVMLSVYIEQGQAGKTLSMYRQMHEEGLSPDQFGYVFALQACSFIADQEWDLAMGGSSSSALISVEVVQALHADALRNRYAFDVFVGTALLTAYGKCGTLVQAEHMFDMLLERNLVTWNAMISAYTDKGQEEKALLLYTKMQKGGVKPEQMTFVIAFQACGYLAEKATLPNGSLTKAMLLQILQALHLDFCITEQRESMVASTALLRSYAKCGAILEAEDIFGAFSHPDSVLWNAMLTSYIEQAQGEKTICLYIRMQEEHMAVDDATMMNVLLGCSETVNVEVCRHVHFGIISTKFDQSLQVAATVIHAYGNCSMVIDAQACFDAIAEPDVASWNACIADHAGEGSFEAAFCMFENLKLAGMGADEIAFTSILTACMHTGFITVGLVSYESMVADFRLTPDVQHYSILIDLFARAGDFKRIANILEQVQGQGNMKTWFFLLGACRTHGNIELAKQVFGYALDLQPKQAIPYVLMSNIYATAGLQMDT</sequence>
<gene>
    <name evidence="3" type="ORF">GOP47_0011864</name>
</gene>
<keyword evidence="4" id="KW-1185">Reference proteome</keyword>
<organism evidence="3 4">
    <name type="scientific">Adiantum capillus-veneris</name>
    <name type="common">Maidenhair fern</name>
    <dbReference type="NCBI Taxonomy" id="13818"/>
    <lineage>
        <taxon>Eukaryota</taxon>
        <taxon>Viridiplantae</taxon>
        <taxon>Streptophyta</taxon>
        <taxon>Embryophyta</taxon>
        <taxon>Tracheophyta</taxon>
        <taxon>Polypodiopsida</taxon>
        <taxon>Polypodiidae</taxon>
        <taxon>Polypodiales</taxon>
        <taxon>Pteridineae</taxon>
        <taxon>Pteridaceae</taxon>
        <taxon>Vittarioideae</taxon>
        <taxon>Adiantum</taxon>
    </lineage>
</organism>
<dbReference type="Gene3D" id="1.25.40.10">
    <property type="entry name" value="Tetratricopeptide repeat domain"/>
    <property type="match status" value="6"/>
</dbReference>
<keyword evidence="1" id="KW-0677">Repeat</keyword>
<dbReference type="PANTHER" id="PTHR47926">
    <property type="entry name" value="PENTATRICOPEPTIDE REPEAT-CONTAINING PROTEIN"/>
    <property type="match status" value="1"/>
</dbReference>
<dbReference type="InterPro" id="IPR002885">
    <property type="entry name" value="PPR_rpt"/>
</dbReference>
<dbReference type="FunFam" id="1.25.40.10:FF:000343">
    <property type="entry name" value="Pentatricopeptide repeat-containing protein At3g58590"/>
    <property type="match status" value="1"/>
</dbReference>
<name>A0A9D4UTP5_ADICA</name>
<feature type="repeat" description="PPR" evidence="2">
    <location>
        <begin position="460"/>
        <end position="494"/>
    </location>
</feature>
<dbReference type="PROSITE" id="PS51375">
    <property type="entry name" value="PPR"/>
    <property type="match status" value="3"/>
</dbReference>
<dbReference type="AlphaFoldDB" id="A0A9D4UTP5"/>
<evidence type="ECO:0008006" key="5">
    <source>
        <dbReference type="Google" id="ProtNLM"/>
    </source>
</evidence>
<dbReference type="OrthoDB" id="185373at2759"/>
<feature type="repeat" description="PPR" evidence="2">
    <location>
        <begin position="342"/>
        <end position="376"/>
    </location>
</feature>
<feature type="repeat" description="PPR" evidence="2">
    <location>
        <begin position="241"/>
        <end position="275"/>
    </location>
</feature>
<comment type="caution">
    <text evidence="3">The sequence shown here is derived from an EMBL/GenBank/DDBJ whole genome shotgun (WGS) entry which is preliminary data.</text>
</comment>
<evidence type="ECO:0000256" key="2">
    <source>
        <dbReference type="PROSITE-ProRule" id="PRU00708"/>
    </source>
</evidence>
<dbReference type="Pfam" id="PF01535">
    <property type="entry name" value="PPR"/>
    <property type="match status" value="3"/>
</dbReference>
<dbReference type="EMBL" id="JABFUD020000011">
    <property type="protein sequence ID" value="KAI5073851.1"/>
    <property type="molecule type" value="Genomic_DNA"/>
</dbReference>
<evidence type="ECO:0000313" key="3">
    <source>
        <dbReference type="EMBL" id="KAI5073851.1"/>
    </source>
</evidence>
<dbReference type="InterPro" id="IPR011990">
    <property type="entry name" value="TPR-like_helical_dom_sf"/>
</dbReference>
<dbReference type="Proteomes" id="UP000886520">
    <property type="component" value="Chromosome 11"/>
</dbReference>
<dbReference type="FunFam" id="1.25.40.10:FF:000158">
    <property type="entry name" value="pentatricopeptide repeat-containing protein At2g33680"/>
    <property type="match status" value="1"/>
</dbReference>
<dbReference type="GO" id="GO:0009451">
    <property type="term" value="P:RNA modification"/>
    <property type="evidence" value="ECO:0007669"/>
    <property type="project" value="InterPro"/>
</dbReference>
<proteinExistence type="predicted"/>
<dbReference type="GO" id="GO:0048731">
    <property type="term" value="P:system development"/>
    <property type="evidence" value="ECO:0007669"/>
    <property type="project" value="UniProtKB-ARBA"/>
</dbReference>
<evidence type="ECO:0000313" key="4">
    <source>
        <dbReference type="Proteomes" id="UP000886520"/>
    </source>
</evidence>
<dbReference type="GO" id="GO:0003723">
    <property type="term" value="F:RNA binding"/>
    <property type="evidence" value="ECO:0007669"/>
    <property type="project" value="InterPro"/>
</dbReference>
<accession>A0A9D4UTP5</accession>